<dbReference type="EMBL" id="JAEMNV010000002">
    <property type="protein sequence ID" value="MBJ8338284.1"/>
    <property type="molecule type" value="Genomic_DNA"/>
</dbReference>
<dbReference type="InterPro" id="IPR011935">
    <property type="entry name" value="CHP02231"/>
</dbReference>
<evidence type="ECO:0000259" key="3">
    <source>
        <dbReference type="Pfam" id="PF13600"/>
    </source>
</evidence>
<dbReference type="AlphaFoldDB" id="A0A934NN73"/>
<dbReference type="InterPro" id="IPR037291">
    <property type="entry name" value="DUF4139"/>
</dbReference>
<reference evidence="4" key="1">
    <citation type="submission" date="2020-12" db="EMBL/GenBank/DDBJ databases">
        <title>Antrihabitans popcorni sp. nov. and Antrihabitans auranticaus sp. nov., isolated from a larva cave.</title>
        <authorList>
            <person name="Lee S.D."/>
            <person name="Kim I.S."/>
        </authorList>
    </citation>
    <scope>NUCLEOTIDE SEQUENCE</scope>
    <source>
        <strain evidence="4">YC3-6</strain>
    </source>
</reference>
<gene>
    <name evidence="4" type="ORF">JGU71_05255</name>
</gene>
<evidence type="ECO:0000313" key="5">
    <source>
        <dbReference type="Proteomes" id="UP000655868"/>
    </source>
</evidence>
<accession>A0A934NN73</accession>
<dbReference type="Pfam" id="PF13600">
    <property type="entry name" value="DUF4140"/>
    <property type="match status" value="1"/>
</dbReference>
<comment type="caution">
    <text evidence="4">The sequence shown here is derived from an EMBL/GenBank/DDBJ whole genome shotgun (WGS) entry which is preliminary data.</text>
</comment>
<dbReference type="PANTHER" id="PTHR31005:SF8">
    <property type="entry name" value="DUF4139 DOMAIN-CONTAINING PROTEIN"/>
    <property type="match status" value="1"/>
</dbReference>
<dbReference type="Pfam" id="PF13598">
    <property type="entry name" value="DUF4139"/>
    <property type="match status" value="1"/>
</dbReference>
<evidence type="ECO:0000259" key="2">
    <source>
        <dbReference type="Pfam" id="PF13598"/>
    </source>
</evidence>
<keyword evidence="1" id="KW-0175">Coiled coil</keyword>
<dbReference type="RefSeq" id="WP_199702998.1">
    <property type="nucleotide sequence ID" value="NZ_JAEMNV010000002.1"/>
</dbReference>
<dbReference type="NCBIfam" id="TIGR02231">
    <property type="entry name" value="mucoidy inhibitor MuiA family protein"/>
    <property type="match status" value="1"/>
</dbReference>
<dbReference type="Proteomes" id="UP000655868">
    <property type="component" value="Unassembled WGS sequence"/>
</dbReference>
<evidence type="ECO:0000256" key="1">
    <source>
        <dbReference type="SAM" id="Coils"/>
    </source>
</evidence>
<sequence length="521" mass="56247">MAQADLLLEAPIAAVTVYPNSARVTRRGVLDVNAGDSRVVLDGLPMQLDAESVRVAGRGAATVLGVDVGVRHHPETSDDAVAVLHGRRRALEARLRELEDAIDVESTRKTFLDGLSNHAGSSFARQIAAGRDPDVAGFAETLATGQGELRARQRALRVDVEQCQREIAAVARELDDRSAQVEPDRLAVTVAIAAEAHTSVEFEVSYLVSSAGWSSTYDVRHADDRIGVSWYGVISQWSGEDWPECDLALSTARVSGSLTVPDLSPWYLERRRPLPPMPKMARGGYGGPPGAPAPMQAFSAPITDAVEMVTATATVEQGVVAATYRPARPVAVPSDGEKHRATIAVLDMESHLDYITAPVLSAETYLRATATNTSPHTLLPGRAAIFHGAEFVGATDLESWAPGEEVELALGVDDRVRVERELIRRTAGRSFTSNRREAAYQLTITNHTPRQAKVTVRDQLPVSRDEAVAVKDVRIEPRPAEVTDLGEVTWVLDLAVGAKAELTMSFRVDIGKGIELAGWRD</sequence>
<dbReference type="PANTHER" id="PTHR31005">
    <property type="entry name" value="DUF4139 DOMAIN-CONTAINING PROTEIN"/>
    <property type="match status" value="1"/>
</dbReference>
<feature type="coiled-coil region" evidence="1">
    <location>
        <begin position="81"/>
        <end position="108"/>
    </location>
</feature>
<feature type="domain" description="DUF4139" evidence="2">
    <location>
        <begin position="203"/>
        <end position="509"/>
    </location>
</feature>
<protein>
    <submittedName>
        <fullName evidence="4">Mucoidy inhibitor MuiA family protein</fullName>
    </submittedName>
</protein>
<organism evidence="4 5">
    <name type="scientific">Antrihabitans stalagmiti</name>
    <dbReference type="NCBI Taxonomy" id="2799499"/>
    <lineage>
        <taxon>Bacteria</taxon>
        <taxon>Bacillati</taxon>
        <taxon>Actinomycetota</taxon>
        <taxon>Actinomycetes</taxon>
        <taxon>Mycobacteriales</taxon>
        <taxon>Nocardiaceae</taxon>
        <taxon>Antrihabitans</taxon>
    </lineage>
</organism>
<evidence type="ECO:0000313" key="4">
    <source>
        <dbReference type="EMBL" id="MBJ8338284.1"/>
    </source>
</evidence>
<name>A0A934NN73_9NOCA</name>
<keyword evidence="5" id="KW-1185">Reference proteome</keyword>
<proteinExistence type="predicted"/>
<dbReference type="InterPro" id="IPR025554">
    <property type="entry name" value="DUF4140"/>
</dbReference>
<feature type="domain" description="DUF4140" evidence="3">
    <location>
        <begin position="15"/>
        <end position="112"/>
    </location>
</feature>